<feature type="compositionally biased region" description="Basic and acidic residues" evidence="1">
    <location>
        <begin position="1"/>
        <end position="15"/>
    </location>
</feature>
<dbReference type="STRING" id="455432.AWN90_27075"/>
<dbReference type="Pfam" id="PF19124">
    <property type="entry name" value="DUF5808"/>
    <property type="match status" value="1"/>
</dbReference>
<keyword evidence="4" id="KW-1185">Reference proteome</keyword>
<evidence type="ECO:0000313" key="3">
    <source>
        <dbReference type="EMBL" id="KZM72477.1"/>
    </source>
</evidence>
<sequence>MPSTNDDDRVPEPEGKALGLPYDWRRPTAQRTRSRIWNPDDPRLFTPKSFGWGYGLNLYRLFHWRRRG</sequence>
<dbReference type="AlphaFoldDB" id="A0A164LJD0"/>
<evidence type="ECO:0000259" key="2">
    <source>
        <dbReference type="Pfam" id="PF19124"/>
    </source>
</evidence>
<feature type="region of interest" description="Disordered" evidence="1">
    <location>
        <begin position="1"/>
        <end position="23"/>
    </location>
</feature>
<feature type="domain" description="DUF5808" evidence="2">
    <location>
        <begin position="39"/>
        <end position="64"/>
    </location>
</feature>
<dbReference type="EMBL" id="LWGR01000007">
    <property type="protein sequence ID" value="KZM72477.1"/>
    <property type="molecule type" value="Genomic_DNA"/>
</dbReference>
<proteinExistence type="predicted"/>
<organism evidence="3 4">
    <name type="scientific">Nocardia terpenica</name>
    <dbReference type="NCBI Taxonomy" id="455432"/>
    <lineage>
        <taxon>Bacteria</taxon>
        <taxon>Bacillati</taxon>
        <taxon>Actinomycetota</taxon>
        <taxon>Actinomycetes</taxon>
        <taxon>Mycobacteriales</taxon>
        <taxon>Nocardiaceae</taxon>
        <taxon>Nocardia</taxon>
    </lineage>
</organism>
<evidence type="ECO:0000256" key="1">
    <source>
        <dbReference type="SAM" id="MobiDB-lite"/>
    </source>
</evidence>
<protein>
    <recommendedName>
        <fullName evidence="2">DUF5808 domain-containing protein</fullName>
    </recommendedName>
</protein>
<gene>
    <name evidence="3" type="ORF">AWN90_27075</name>
</gene>
<dbReference type="Proteomes" id="UP000076512">
    <property type="component" value="Unassembled WGS sequence"/>
</dbReference>
<dbReference type="InterPro" id="IPR043831">
    <property type="entry name" value="DUF5808"/>
</dbReference>
<evidence type="ECO:0000313" key="4">
    <source>
        <dbReference type="Proteomes" id="UP000076512"/>
    </source>
</evidence>
<reference evidence="3 4" key="1">
    <citation type="submission" date="2016-04" db="EMBL/GenBank/DDBJ databases">
        <authorList>
            <person name="Evans L.H."/>
            <person name="Alamgir A."/>
            <person name="Owens N."/>
            <person name="Weber N.D."/>
            <person name="Virtaneva K."/>
            <person name="Barbian K."/>
            <person name="Babar A."/>
            <person name="Rosenke K."/>
        </authorList>
    </citation>
    <scope>NUCLEOTIDE SEQUENCE [LARGE SCALE GENOMIC DNA]</scope>
    <source>
        <strain evidence="3 4">IFM 0406</strain>
    </source>
</reference>
<dbReference type="RefSeq" id="WP_067595842.1">
    <property type="nucleotide sequence ID" value="NZ_JABMCZ010000005.1"/>
</dbReference>
<comment type="caution">
    <text evidence="3">The sequence shown here is derived from an EMBL/GenBank/DDBJ whole genome shotgun (WGS) entry which is preliminary data.</text>
</comment>
<dbReference type="OrthoDB" id="4558476at2"/>
<name>A0A164LJD0_9NOCA</name>
<accession>A0A164LJD0</accession>